<reference evidence="1 2" key="1">
    <citation type="submission" date="2014-05" db="EMBL/GenBank/DDBJ databases">
        <title>ATOL: Assembling a taxonomically balanced genome-scale reconstruction of the evolutionary history of the Enterobacteriaceae.</title>
        <authorList>
            <person name="Plunkett G.III."/>
            <person name="Neeno-Eckwall E.C."/>
            <person name="Glasner J.D."/>
            <person name="Perna N.T."/>
        </authorList>
    </citation>
    <scope>NUCLEOTIDE SEQUENCE [LARGE SCALE GENOMIC DNA]</scope>
    <source>
        <strain evidence="1 2">ATCC 33852</strain>
    </source>
</reference>
<sequence>MDKKLFESPVCSMEEMLLIEKGEFFLLSENVHLHVVPVSEEAYEATGLEDTLHTPNDE</sequence>
<dbReference type="EMBL" id="JMPJ01000065">
    <property type="protein sequence ID" value="KFC79445.1"/>
    <property type="molecule type" value="Genomic_DNA"/>
</dbReference>
<comment type="caution">
    <text evidence="1">The sequence shown here is derived from an EMBL/GenBank/DDBJ whole genome shotgun (WGS) entry which is preliminary data.</text>
</comment>
<accession>A0A085G6V0</accession>
<proteinExistence type="predicted"/>
<organism evidence="1 2">
    <name type="scientific">Ewingella americana (strain ATCC 33852 / DSM 4580 / CCUG 14506 / JCM 5911 / LMG 7869 / NCTC 12157 / CDC 1468-78)</name>
    <dbReference type="NCBI Taxonomy" id="910964"/>
    <lineage>
        <taxon>Bacteria</taxon>
        <taxon>Pseudomonadati</taxon>
        <taxon>Pseudomonadota</taxon>
        <taxon>Gammaproteobacteria</taxon>
        <taxon>Enterobacterales</taxon>
        <taxon>Yersiniaceae</taxon>
        <taxon>Ewingella</taxon>
    </lineage>
</organism>
<evidence type="ECO:0000313" key="1">
    <source>
        <dbReference type="EMBL" id="KFC79445.1"/>
    </source>
</evidence>
<dbReference type="AlphaFoldDB" id="A0A085G6V0"/>
<gene>
    <name evidence="1" type="ORF">GEAM_3254</name>
</gene>
<name>A0A085G6V0_EWIA3</name>
<protein>
    <submittedName>
        <fullName evidence="1">Uncharacterized protein</fullName>
    </submittedName>
</protein>
<dbReference type="RefSeq" id="WP_156965804.1">
    <property type="nucleotide sequence ID" value="NZ_JMPJ01000065.1"/>
</dbReference>
<keyword evidence="2" id="KW-1185">Reference proteome</keyword>
<evidence type="ECO:0000313" key="2">
    <source>
        <dbReference type="Proteomes" id="UP000028640"/>
    </source>
</evidence>
<dbReference type="Proteomes" id="UP000028640">
    <property type="component" value="Unassembled WGS sequence"/>
</dbReference>
<dbReference type="GeneID" id="78383333"/>